<dbReference type="PANTHER" id="PTHR43357">
    <property type="entry name" value="INNER MEMBRANE ABC TRANSPORTER PERMEASE PROTEIN YDCV"/>
    <property type="match status" value="1"/>
</dbReference>
<feature type="transmembrane region" description="Helical" evidence="8">
    <location>
        <begin position="419"/>
        <end position="437"/>
    </location>
</feature>
<evidence type="ECO:0000256" key="4">
    <source>
        <dbReference type="ARBA" id="ARBA00022519"/>
    </source>
</evidence>
<feature type="transmembrane region" description="Helical" evidence="8">
    <location>
        <begin position="188"/>
        <end position="213"/>
    </location>
</feature>
<dbReference type="SUPFAM" id="SSF161098">
    <property type="entry name" value="MetI-like"/>
    <property type="match status" value="2"/>
</dbReference>
<feature type="domain" description="ABC transmembrane type-1" evidence="9">
    <location>
        <begin position="355"/>
        <end position="545"/>
    </location>
</feature>
<dbReference type="PROSITE" id="PS50928">
    <property type="entry name" value="ABC_TM1"/>
    <property type="match status" value="2"/>
</dbReference>
<keyword evidence="11" id="KW-1185">Reference proteome</keyword>
<comment type="caution">
    <text evidence="10">The sequence shown here is derived from an EMBL/GenBank/DDBJ whole genome shotgun (WGS) entry which is preliminary data.</text>
</comment>
<feature type="transmembrane region" description="Helical" evidence="8">
    <location>
        <begin position="359"/>
        <end position="381"/>
    </location>
</feature>
<keyword evidence="2 8" id="KW-0813">Transport</keyword>
<feature type="transmembrane region" description="Helical" evidence="8">
    <location>
        <begin position="393"/>
        <end position="413"/>
    </location>
</feature>
<accession>A0A916Y396</accession>
<dbReference type="AlphaFoldDB" id="A0A916Y396"/>
<dbReference type="Proteomes" id="UP000633205">
    <property type="component" value="Unassembled WGS sequence"/>
</dbReference>
<evidence type="ECO:0000256" key="6">
    <source>
        <dbReference type="ARBA" id="ARBA00022989"/>
    </source>
</evidence>
<reference evidence="10" key="2">
    <citation type="submission" date="2020-09" db="EMBL/GenBank/DDBJ databases">
        <authorList>
            <person name="Sun Q."/>
            <person name="Zhou Y."/>
        </authorList>
    </citation>
    <scope>NUCLEOTIDE SEQUENCE</scope>
    <source>
        <strain evidence="10">CGMCC 1.15152</strain>
    </source>
</reference>
<dbReference type="InterPro" id="IPR000515">
    <property type="entry name" value="MetI-like"/>
</dbReference>
<comment type="subcellular location">
    <subcellularLocation>
        <location evidence="1">Cell inner membrane</location>
        <topology evidence="1">Multi-pass membrane protein</topology>
    </subcellularLocation>
    <subcellularLocation>
        <location evidence="8">Cell membrane</location>
        <topology evidence="8">Multi-pass membrane protein</topology>
    </subcellularLocation>
</comment>
<feature type="transmembrane region" description="Helical" evidence="8">
    <location>
        <begin position="144"/>
        <end position="167"/>
    </location>
</feature>
<keyword evidence="4" id="KW-0997">Cell inner membrane</keyword>
<evidence type="ECO:0000259" key="9">
    <source>
        <dbReference type="PROSITE" id="PS50928"/>
    </source>
</evidence>
<evidence type="ECO:0000313" key="11">
    <source>
        <dbReference type="Proteomes" id="UP000633205"/>
    </source>
</evidence>
<proteinExistence type="inferred from homology"/>
<organism evidence="10 11">
    <name type="scientific">Microbacterium faecale</name>
    <dbReference type="NCBI Taxonomy" id="1804630"/>
    <lineage>
        <taxon>Bacteria</taxon>
        <taxon>Bacillati</taxon>
        <taxon>Actinomycetota</taxon>
        <taxon>Actinomycetes</taxon>
        <taxon>Micrococcales</taxon>
        <taxon>Microbacteriaceae</taxon>
        <taxon>Microbacterium</taxon>
    </lineage>
</organism>
<dbReference type="GO" id="GO:0005886">
    <property type="term" value="C:plasma membrane"/>
    <property type="evidence" value="ECO:0007669"/>
    <property type="project" value="UniProtKB-SubCell"/>
</dbReference>
<feature type="transmembrane region" description="Helical" evidence="8">
    <location>
        <begin position="249"/>
        <end position="267"/>
    </location>
</feature>
<feature type="transmembrane region" description="Helical" evidence="8">
    <location>
        <begin position="477"/>
        <end position="504"/>
    </location>
</feature>
<gene>
    <name evidence="10" type="ORF">GCM10010915_05800</name>
</gene>
<keyword evidence="3" id="KW-1003">Cell membrane</keyword>
<dbReference type="InterPro" id="IPR035906">
    <property type="entry name" value="MetI-like_sf"/>
</dbReference>
<dbReference type="CDD" id="cd06261">
    <property type="entry name" value="TM_PBP2"/>
    <property type="match status" value="2"/>
</dbReference>
<reference evidence="10" key="1">
    <citation type="journal article" date="2014" name="Int. J. Syst. Evol. Microbiol.">
        <title>Complete genome sequence of Corynebacterium casei LMG S-19264T (=DSM 44701T), isolated from a smear-ripened cheese.</title>
        <authorList>
            <consortium name="US DOE Joint Genome Institute (JGI-PGF)"/>
            <person name="Walter F."/>
            <person name="Albersmeier A."/>
            <person name="Kalinowski J."/>
            <person name="Ruckert C."/>
        </authorList>
    </citation>
    <scope>NUCLEOTIDE SEQUENCE</scope>
    <source>
        <strain evidence="10">CGMCC 1.15152</strain>
    </source>
</reference>
<evidence type="ECO:0000256" key="8">
    <source>
        <dbReference type="RuleBase" id="RU363032"/>
    </source>
</evidence>
<dbReference type="Pfam" id="PF00528">
    <property type="entry name" value="BPD_transp_1"/>
    <property type="match status" value="2"/>
</dbReference>
<feature type="transmembrane region" description="Helical" evidence="8">
    <location>
        <begin position="51"/>
        <end position="76"/>
    </location>
</feature>
<keyword evidence="6 8" id="KW-1133">Transmembrane helix</keyword>
<evidence type="ECO:0000256" key="2">
    <source>
        <dbReference type="ARBA" id="ARBA00022448"/>
    </source>
</evidence>
<evidence type="ECO:0000256" key="1">
    <source>
        <dbReference type="ARBA" id="ARBA00004429"/>
    </source>
</evidence>
<name>A0A916Y396_9MICO</name>
<sequence length="562" mass="58828">MFDAVTLLVAAVLIALVIVPLGRVLVGLFWVDGALSFDVFVRTFAVPDLPQLIGNTVIVVVLSTIAALVIGVLLAWVSERTDARMGVLSDALPLLPFLLPPVAGAVGWTMLLSPNAGLANVAIRNVLGLVGIELESGPFDINSWYGLIWVFAVYAVPFIYMNAAASLRNFDSSLEEASRLSGASGWRTVWRVTVPSILPGIGAGALLCVWFGFGMFSIPSLIGTPAGIDLIAPRIVELLTFTYPPETDVAVGLSGFVVIFVGIAYLLQVRILRSGKNATITGKGARSQIIRLGSWKWPVRLIVLGYIAVSTLLPIFALVIVALNGYWTPNIDWAGLSLDALRTAVIDDRLTREALGNSLGLGVVGGLIGVVAAAMVALYVHRTRSALARGIDLAIKMPAAISNMVIAVGILLLLAGPPFGLSGTLLILLIGYLALYLPQASIAADAAVAGVGKELPEASAVSGASPSRTFIRVQLPLMIPGLVAGWAMLFIRMVGDLTASAILAGTGNSVVGFRILEVFNGGSYALLAALSTVLVVITGVVLAAVLAYSRRASRFGVETKVG</sequence>
<comment type="similarity">
    <text evidence="8">Belongs to the binding-protein-dependent transport system permease family.</text>
</comment>
<feature type="transmembrane region" description="Helical" evidence="8">
    <location>
        <begin position="524"/>
        <end position="548"/>
    </location>
</feature>
<evidence type="ECO:0000313" key="10">
    <source>
        <dbReference type="EMBL" id="GGD28627.1"/>
    </source>
</evidence>
<feature type="transmembrane region" description="Helical" evidence="8">
    <location>
        <begin position="301"/>
        <end position="327"/>
    </location>
</feature>
<dbReference type="Gene3D" id="1.10.3720.10">
    <property type="entry name" value="MetI-like"/>
    <property type="match status" value="2"/>
</dbReference>
<dbReference type="EMBL" id="BMHO01000001">
    <property type="protein sequence ID" value="GGD28627.1"/>
    <property type="molecule type" value="Genomic_DNA"/>
</dbReference>
<keyword evidence="5 8" id="KW-0812">Transmembrane</keyword>
<evidence type="ECO:0000256" key="5">
    <source>
        <dbReference type="ARBA" id="ARBA00022692"/>
    </source>
</evidence>
<keyword evidence="7 8" id="KW-0472">Membrane</keyword>
<feature type="transmembrane region" description="Helical" evidence="8">
    <location>
        <begin position="88"/>
        <end position="111"/>
    </location>
</feature>
<evidence type="ECO:0000256" key="7">
    <source>
        <dbReference type="ARBA" id="ARBA00023136"/>
    </source>
</evidence>
<feature type="domain" description="ABC transmembrane type-1" evidence="9">
    <location>
        <begin position="53"/>
        <end position="268"/>
    </location>
</feature>
<protein>
    <submittedName>
        <fullName evidence="10">ABC transporter substrate-binding protein</fullName>
    </submittedName>
</protein>
<evidence type="ECO:0000256" key="3">
    <source>
        <dbReference type="ARBA" id="ARBA00022475"/>
    </source>
</evidence>
<dbReference type="PANTHER" id="PTHR43357:SF4">
    <property type="entry name" value="INNER MEMBRANE ABC TRANSPORTER PERMEASE PROTEIN YDCV"/>
    <property type="match status" value="1"/>
</dbReference>
<dbReference type="GO" id="GO:0055085">
    <property type="term" value="P:transmembrane transport"/>
    <property type="evidence" value="ECO:0007669"/>
    <property type="project" value="InterPro"/>
</dbReference>
<feature type="transmembrane region" description="Helical" evidence="8">
    <location>
        <begin position="7"/>
        <end position="31"/>
    </location>
</feature>